<evidence type="ECO:0000313" key="10">
    <source>
        <dbReference type="EMBL" id="KMW58278.1"/>
    </source>
</evidence>
<proteinExistence type="inferred from homology"/>
<dbReference type="InterPro" id="IPR001851">
    <property type="entry name" value="ABC_transp_permease"/>
</dbReference>
<gene>
    <name evidence="10" type="ORF">AIOL_003249</name>
</gene>
<keyword evidence="6 9" id="KW-1133">Transmembrane helix</keyword>
<reference evidence="10 11" key="1">
    <citation type="submission" date="2015-06" db="EMBL/GenBank/DDBJ databases">
        <title>Draft genome sequence of an Alphaproteobacteria species associated to the Mediterranean sponge Oscarella lobularis.</title>
        <authorList>
            <person name="Jourda C."/>
            <person name="Santini S."/>
            <person name="Claverie J.-M."/>
        </authorList>
    </citation>
    <scope>NUCLEOTIDE SEQUENCE [LARGE SCALE GENOMIC DNA]</scope>
    <source>
        <strain evidence="10">IGS</strain>
    </source>
</reference>
<feature type="transmembrane region" description="Helical" evidence="9">
    <location>
        <begin position="190"/>
        <end position="208"/>
    </location>
</feature>
<dbReference type="InterPro" id="IPR052157">
    <property type="entry name" value="BCAA_transport_permease"/>
</dbReference>
<dbReference type="AlphaFoldDB" id="A0A0J9GXS3"/>
<keyword evidence="7 9" id="KW-0472">Membrane</keyword>
<dbReference type="Pfam" id="PF02653">
    <property type="entry name" value="BPD_transp_2"/>
    <property type="match status" value="1"/>
</dbReference>
<dbReference type="PATRIC" id="fig|1675527.3.peg.3399"/>
<organism evidence="10 11">
    <name type="scientific">Candidatus Rhodobacter oscarellae</name>
    <dbReference type="NCBI Taxonomy" id="1675527"/>
    <lineage>
        <taxon>Bacteria</taxon>
        <taxon>Pseudomonadati</taxon>
        <taxon>Pseudomonadota</taxon>
        <taxon>Alphaproteobacteria</taxon>
        <taxon>Rhodobacterales</taxon>
        <taxon>Rhodobacter group</taxon>
        <taxon>Rhodobacter</taxon>
    </lineage>
</organism>
<evidence type="ECO:0000256" key="2">
    <source>
        <dbReference type="ARBA" id="ARBA00022448"/>
    </source>
</evidence>
<feature type="transmembrane region" description="Helical" evidence="9">
    <location>
        <begin position="141"/>
        <end position="158"/>
    </location>
</feature>
<dbReference type="OrthoDB" id="9807115at2"/>
<evidence type="ECO:0000256" key="1">
    <source>
        <dbReference type="ARBA" id="ARBA00004651"/>
    </source>
</evidence>
<comment type="caution">
    <text evidence="10">The sequence shown here is derived from an EMBL/GenBank/DDBJ whole genome shotgun (WGS) entry which is preliminary data.</text>
</comment>
<keyword evidence="2" id="KW-0813">Transport</keyword>
<dbReference type="PANTHER" id="PTHR11795:SF445">
    <property type="entry name" value="AMINO ACID ABC TRANSPORTER PERMEASE PROTEIN"/>
    <property type="match status" value="1"/>
</dbReference>
<evidence type="ECO:0000256" key="7">
    <source>
        <dbReference type="ARBA" id="ARBA00023136"/>
    </source>
</evidence>
<evidence type="ECO:0000256" key="4">
    <source>
        <dbReference type="ARBA" id="ARBA00022692"/>
    </source>
</evidence>
<feature type="transmembrane region" description="Helical" evidence="9">
    <location>
        <begin position="220"/>
        <end position="248"/>
    </location>
</feature>
<keyword evidence="4 9" id="KW-0812">Transmembrane</keyword>
<dbReference type="PANTHER" id="PTHR11795">
    <property type="entry name" value="BRANCHED-CHAIN AMINO ACID TRANSPORT SYSTEM PERMEASE PROTEIN LIVH"/>
    <property type="match status" value="1"/>
</dbReference>
<keyword evidence="3" id="KW-1003">Cell membrane</keyword>
<keyword evidence="5" id="KW-0029">Amino-acid transport</keyword>
<dbReference type="EMBL" id="LFTY01000002">
    <property type="protein sequence ID" value="KMW58278.1"/>
    <property type="molecule type" value="Genomic_DNA"/>
</dbReference>
<dbReference type="GO" id="GO:0022857">
    <property type="term" value="F:transmembrane transporter activity"/>
    <property type="evidence" value="ECO:0007669"/>
    <property type="project" value="InterPro"/>
</dbReference>
<dbReference type="STRING" id="1675527.AIOL_003249"/>
<feature type="transmembrane region" description="Helical" evidence="9">
    <location>
        <begin position="59"/>
        <end position="78"/>
    </location>
</feature>
<feature type="transmembrane region" description="Helical" evidence="9">
    <location>
        <begin position="260"/>
        <end position="277"/>
    </location>
</feature>
<evidence type="ECO:0000256" key="5">
    <source>
        <dbReference type="ARBA" id="ARBA00022970"/>
    </source>
</evidence>
<dbReference type="Proteomes" id="UP000037178">
    <property type="component" value="Unassembled WGS sequence"/>
</dbReference>
<evidence type="ECO:0000256" key="9">
    <source>
        <dbReference type="SAM" id="Phobius"/>
    </source>
</evidence>
<evidence type="ECO:0000256" key="8">
    <source>
        <dbReference type="ARBA" id="ARBA00037998"/>
    </source>
</evidence>
<evidence type="ECO:0000256" key="3">
    <source>
        <dbReference type="ARBA" id="ARBA00022475"/>
    </source>
</evidence>
<dbReference type="RefSeq" id="WP_049643901.1">
    <property type="nucleotide sequence ID" value="NZ_LFTY01000002.1"/>
</dbReference>
<evidence type="ECO:0000313" key="11">
    <source>
        <dbReference type="Proteomes" id="UP000037178"/>
    </source>
</evidence>
<sequence>MDLIPQLLVNGIISGALLAIPAIGFTAIFAVLRFPNFSVASLATIGAFAGYAANVGLGLPAVPALVAAFMVAGLVGLASDEIALRPLRPYGALTAAIASIALTIVLENMVRFGFGNDLRGYDLPLVRDWRIMGVRVGPQQVQNLALALVIMAGVFAALKFSRIGKAMRAVADNPTLAELKGIDPVRVGRLTVFVAMGLVGAGGMLLGLGTSIDPLTGFRFILPIFAAAVVGGLGSIPGAALGAMVVGIGEELSLLVLSPAYKSAVGFIAIVLVLAFRPRGLLGERAY</sequence>
<dbReference type="CDD" id="cd06582">
    <property type="entry name" value="TM_PBP1_LivH_like"/>
    <property type="match status" value="1"/>
</dbReference>
<keyword evidence="11" id="KW-1185">Reference proteome</keyword>
<dbReference type="GO" id="GO:0006865">
    <property type="term" value="P:amino acid transport"/>
    <property type="evidence" value="ECO:0007669"/>
    <property type="project" value="UniProtKB-KW"/>
</dbReference>
<name>A0A0J9GXS3_9RHOB</name>
<comment type="subcellular location">
    <subcellularLocation>
        <location evidence="1">Cell membrane</location>
        <topology evidence="1">Multi-pass membrane protein</topology>
    </subcellularLocation>
</comment>
<protein>
    <submittedName>
        <fullName evidence="10">High-affinity branched-chain amino acid transport system permease protein LivH</fullName>
    </submittedName>
</protein>
<comment type="similarity">
    <text evidence="8">Belongs to the binding-protein-dependent transport system permease family. LivHM subfamily.</text>
</comment>
<evidence type="ECO:0000256" key="6">
    <source>
        <dbReference type="ARBA" id="ARBA00022989"/>
    </source>
</evidence>
<feature type="transmembrane region" description="Helical" evidence="9">
    <location>
        <begin position="90"/>
        <end position="110"/>
    </location>
</feature>
<dbReference type="GO" id="GO:0005886">
    <property type="term" value="C:plasma membrane"/>
    <property type="evidence" value="ECO:0007669"/>
    <property type="project" value="UniProtKB-SubCell"/>
</dbReference>
<feature type="transmembrane region" description="Helical" evidence="9">
    <location>
        <begin position="12"/>
        <end position="32"/>
    </location>
</feature>
<accession>A0A0J9GXS3</accession>